<comment type="caution">
    <text evidence="1">The sequence shown here is derived from an EMBL/GenBank/DDBJ whole genome shotgun (WGS) entry which is preliminary data.</text>
</comment>
<reference evidence="1 2" key="1">
    <citation type="journal article" date="2024" name="J Genomics">
        <title>Draft genome sequencing and assembly of Favolaschia claudopus CIRM-BRFM 2984 isolated from oak limbs.</title>
        <authorList>
            <person name="Navarro D."/>
            <person name="Drula E."/>
            <person name="Chaduli D."/>
            <person name="Cazenave R."/>
            <person name="Ahrendt S."/>
            <person name="Wang J."/>
            <person name="Lipzen A."/>
            <person name="Daum C."/>
            <person name="Barry K."/>
            <person name="Grigoriev I.V."/>
            <person name="Favel A."/>
            <person name="Rosso M.N."/>
            <person name="Martin F."/>
        </authorList>
    </citation>
    <scope>NUCLEOTIDE SEQUENCE [LARGE SCALE GENOMIC DNA]</scope>
    <source>
        <strain evidence="1 2">CIRM-BRFM 2984</strain>
    </source>
</reference>
<evidence type="ECO:0000313" key="2">
    <source>
        <dbReference type="Proteomes" id="UP001362999"/>
    </source>
</evidence>
<keyword evidence="2" id="KW-1185">Reference proteome</keyword>
<accession>A0AAW0A1V9</accession>
<dbReference type="AlphaFoldDB" id="A0AAW0A1V9"/>
<dbReference type="EMBL" id="JAWWNJ010000090">
    <property type="protein sequence ID" value="KAK6997534.1"/>
    <property type="molecule type" value="Genomic_DNA"/>
</dbReference>
<protein>
    <submittedName>
        <fullName evidence="1">Uncharacterized protein</fullName>
    </submittedName>
</protein>
<dbReference type="Proteomes" id="UP001362999">
    <property type="component" value="Unassembled WGS sequence"/>
</dbReference>
<name>A0AAW0A1V9_9AGAR</name>
<feature type="non-terminal residue" evidence="1">
    <location>
        <position position="79"/>
    </location>
</feature>
<proteinExistence type="predicted"/>
<gene>
    <name evidence="1" type="ORF">R3P38DRAFT_2461781</name>
</gene>
<evidence type="ECO:0000313" key="1">
    <source>
        <dbReference type="EMBL" id="KAK6997534.1"/>
    </source>
</evidence>
<feature type="non-terminal residue" evidence="1">
    <location>
        <position position="1"/>
    </location>
</feature>
<sequence length="79" mass="8725">LVLFFGGNRYVRSPPPGSVLALLFNAFGYAARGRWSLNPVKTIRILNAPDFWEAAKPNSVVVAGKTGRQPPRVRLQAYI</sequence>
<organism evidence="1 2">
    <name type="scientific">Favolaschia claudopus</name>
    <dbReference type="NCBI Taxonomy" id="2862362"/>
    <lineage>
        <taxon>Eukaryota</taxon>
        <taxon>Fungi</taxon>
        <taxon>Dikarya</taxon>
        <taxon>Basidiomycota</taxon>
        <taxon>Agaricomycotina</taxon>
        <taxon>Agaricomycetes</taxon>
        <taxon>Agaricomycetidae</taxon>
        <taxon>Agaricales</taxon>
        <taxon>Marasmiineae</taxon>
        <taxon>Mycenaceae</taxon>
        <taxon>Favolaschia</taxon>
    </lineage>
</organism>